<dbReference type="OMA" id="PIANGHF"/>
<gene>
    <name evidence="2" type="ORF">S40285_03946</name>
</gene>
<sequence>MASAAPSSEANEPTPSSLISIPATFVEYFPIGKETIRPQPTDAEKTTGTMPVPSPWAIALAPQRSGTRLPAWTRVEVKPRPASGRTGTIWKRVRDVAPVQRSKIILDADEEPSVRHVRQKHTHIRSEKTIEFAEPSVSDAQIASSLLETTVDYVNNLIKTNPEIVFGDVSQLGPSPKSSAAKSLVPAKRRLNNDTLKTGYSLSTSVRLIPILNKMLQDDLLQMDLETAALVYCRLGMRSLRRDRRVRLAEIGAPDLSVIADVTEPEASILSKPPTVSPVKKDTANASPLRTVSRLNDTKIVLTPTTVTQPEPSPTKMDAEPSTPLKAATAGSASLSGTPRPVFQSPDQAKNGSPLSTISQTPSYDEDLTSVSDNVADTSPTQRVLGIAPFVMAVQQQPSPTSARHPGTFRMYSTDTSSASSEDQATQAHDDVSFAPQNTDRSLQSTFAEQTSAPAPELPSWLHRPVAPTPSRALRQDTTTPLRAISMSPVSMTPLHQASFMFGATSPGFTAHPTESVKAKRSRKSEPLLRSILVPDKRRQTTSHGEIARAAAMSCDVTADIFTSPFTRPSESAEGSAHVAPLAGTSDPFVDSTITGTPAAGTTSSFVTARKAINTEQSVNTVDARENTDIFHPNPSVNRLAQIVDTACDGFAKVTVALENGRLMVRFKLPAEHAIGFPVSQGFDESRFTTSPSISASPRLNFGAVRSAQAPTLTSSPLKASSIAGCTRDDAQSSPTGLDRAPLWQSVVDNDQTLAVADFELQTPSNQAANLTAHMPNSLPRWNGTTPNGDETLVMPGMQDFGNLAVQASATPLRATKSATEGQTFGTASRLQAQSPDLFKHSISGIGIVDRDTPESQRFSVMPSAAQDQICATPSTTSNVQRSPVIAVRSQVATPNLFRHSMSGIGIVDRDTPEDRRFSFMPGAAGDQTFGTPGAVSETQASPATASGTQAESPDIFRHSVSGIGIVDRDTPEHRRVSIMPSYTPVSSPALNASVINGQTPSPSIGGNVGEQRTPVQFDVSTMLAGSPAVAASSNVSSTTPIANGHFNGSNMDQSLDLFRTPSISGIGITTDGEEHRGVSVSPAHTPVGTPTLNTSWTPVNQPTPRIVITSPPGSSGRGAHAESPTPTPSAPIAAAAGEQTAVPQQPVDDDSPGREHLREFIKRASKPKRLSTTETGSPMVTIAKRQPLGAKSPNAGSPEKVKRKHEKDADASPKRDPVEPAPKRVRRGAKELKQKAGTQKKEETADELIPTTETPDADEEPATRRSSRIRGLDGSASTARSSIPTAITLNRPGARRGVSNQGINSAVRSEQQDLTHQTRVNTRKNRGNAEYPSQVLAKRSHELSGSDEEQGEAPARAKRGKSVVWKEPLELEQGAKPKKTKESAPKAADKKVTKGSVSKIPASKAPTTKAKLTQGTSGIAKPKKAPSQRQRTEQATQQLERAGNGTPARPQRMTRSRTRSQQ</sequence>
<dbReference type="Proteomes" id="UP000028524">
    <property type="component" value="Unassembled WGS sequence"/>
</dbReference>
<feature type="compositionally biased region" description="Polar residues" evidence="1">
    <location>
        <begin position="411"/>
        <end position="427"/>
    </location>
</feature>
<reference evidence="2 3" key="1">
    <citation type="journal article" date="2014" name="BMC Genomics">
        <title>Comparative genome sequencing reveals chemotype-specific gene clusters in the toxigenic black mold Stachybotrys.</title>
        <authorList>
            <person name="Semeiks J."/>
            <person name="Borek D."/>
            <person name="Otwinowski Z."/>
            <person name="Grishin N.V."/>
        </authorList>
    </citation>
    <scope>NUCLEOTIDE SEQUENCE [LARGE SCALE GENOMIC DNA]</scope>
    <source>
        <strain evidence="2 3">IBT 40285</strain>
    </source>
</reference>
<organism evidence="2 3">
    <name type="scientific">Stachybotrys chlorohalonatus (strain IBT 40285)</name>
    <dbReference type="NCBI Taxonomy" id="1283841"/>
    <lineage>
        <taxon>Eukaryota</taxon>
        <taxon>Fungi</taxon>
        <taxon>Dikarya</taxon>
        <taxon>Ascomycota</taxon>
        <taxon>Pezizomycotina</taxon>
        <taxon>Sordariomycetes</taxon>
        <taxon>Hypocreomycetidae</taxon>
        <taxon>Hypocreales</taxon>
        <taxon>Stachybotryaceae</taxon>
        <taxon>Stachybotrys</taxon>
    </lineage>
</organism>
<feature type="compositionally biased region" description="Polar residues" evidence="1">
    <location>
        <begin position="1299"/>
        <end position="1321"/>
    </location>
</feature>
<dbReference type="EMBL" id="KL660665">
    <property type="protein sequence ID" value="KFA64610.1"/>
    <property type="molecule type" value="Genomic_DNA"/>
</dbReference>
<feature type="region of interest" description="Disordered" evidence="1">
    <location>
        <begin position="1161"/>
        <end position="1463"/>
    </location>
</feature>
<feature type="compositionally biased region" description="Polar residues" evidence="1">
    <location>
        <begin position="1276"/>
        <end position="1289"/>
    </location>
</feature>
<feature type="compositionally biased region" description="Polar residues" evidence="1">
    <location>
        <begin position="1089"/>
        <end position="1104"/>
    </location>
</feature>
<evidence type="ECO:0000256" key="1">
    <source>
        <dbReference type="SAM" id="MobiDB-lite"/>
    </source>
</evidence>
<dbReference type="HOGENOM" id="CLU_270126_0_0_1"/>
<feature type="compositionally biased region" description="Polar residues" evidence="1">
    <location>
        <begin position="937"/>
        <end position="952"/>
    </location>
</feature>
<feature type="compositionally biased region" description="Basic residues" evidence="1">
    <location>
        <begin position="1453"/>
        <end position="1463"/>
    </location>
</feature>
<proteinExistence type="predicted"/>
<feature type="region of interest" description="Disordered" evidence="1">
    <location>
        <begin position="270"/>
        <end position="376"/>
    </location>
</feature>
<protein>
    <submittedName>
        <fullName evidence="2">Uncharacterized protein</fullName>
    </submittedName>
</protein>
<feature type="compositionally biased region" description="Low complexity" evidence="1">
    <location>
        <begin position="327"/>
        <end position="338"/>
    </location>
</feature>
<feature type="region of interest" description="Disordered" evidence="1">
    <location>
        <begin position="924"/>
        <end position="954"/>
    </location>
</feature>
<feature type="compositionally biased region" description="Polar residues" evidence="1">
    <location>
        <begin position="284"/>
        <end position="295"/>
    </location>
</feature>
<evidence type="ECO:0000313" key="3">
    <source>
        <dbReference type="Proteomes" id="UP000028524"/>
    </source>
</evidence>
<feature type="compositionally biased region" description="Basic and acidic residues" evidence="1">
    <location>
        <begin position="1368"/>
        <end position="1393"/>
    </location>
</feature>
<feature type="compositionally biased region" description="Polar residues" evidence="1">
    <location>
        <begin position="345"/>
        <end position="376"/>
    </location>
</feature>
<name>A0A084QKX5_STAC4</name>
<feature type="region of interest" description="Disordered" evidence="1">
    <location>
        <begin position="447"/>
        <end position="479"/>
    </location>
</feature>
<feature type="compositionally biased region" description="Basic and acidic residues" evidence="1">
    <location>
        <begin position="1207"/>
        <end position="1244"/>
    </location>
</feature>
<feature type="compositionally biased region" description="Polar residues" evidence="1">
    <location>
        <begin position="1428"/>
        <end position="1440"/>
    </location>
</feature>
<accession>A0A084QKX5</accession>
<evidence type="ECO:0000313" key="2">
    <source>
        <dbReference type="EMBL" id="KFA64610.1"/>
    </source>
</evidence>
<feature type="region of interest" description="Disordered" evidence="1">
    <location>
        <begin position="1073"/>
        <end position="1132"/>
    </location>
</feature>
<dbReference type="InParanoid" id="A0A084QKX5"/>
<keyword evidence="3" id="KW-1185">Reference proteome</keyword>
<dbReference type="OrthoDB" id="4207369at2759"/>
<feature type="region of interest" description="Disordered" evidence="1">
    <location>
        <begin position="396"/>
        <end position="429"/>
    </location>
</feature>